<keyword evidence="1" id="KW-1133">Transmembrane helix</keyword>
<evidence type="ECO:0000256" key="1">
    <source>
        <dbReference type="SAM" id="Phobius"/>
    </source>
</evidence>
<keyword evidence="1" id="KW-0472">Membrane</keyword>
<reference evidence="2 3" key="1">
    <citation type="submission" date="2019-08" db="EMBL/GenBank/DDBJ databases">
        <title>Massilia golmudensis sp. nov., isolated from sand in the Qinghai-Tibetan Plateau.</title>
        <authorList>
            <person name="Zhang B."/>
        </authorList>
    </citation>
    <scope>NUCLEOTIDE SEQUENCE [LARGE SCALE GENOMIC DNA]</scope>
    <source>
        <strain evidence="2 3">GEM5</strain>
    </source>
</reference>
<dbReference type="Pfam" id="PF11804">
    <property type="entry name" value="DUF3325"/>
    <property type="match status" value="1"/>
</dbReference>
<sequence>MERAPAGQTSPGPRANVAGGGAVLSAALLLLACLTSYAGFACLALAMGEHWERMGWRREGTAAPRWLRPAGLCLLLLAYGLCVWRDGASFGSLLWIVLISAASIAVAFTWRSAGR</sequence>
<accession>A0A5C7G6G1</accession>
<evidence type="ECO:0000313" key="2">
    <source>
        <dbReference type="EMBL" id="TXG01533.1"/>
    </source>
</evidence>
<name>A0A5C7G6G1_9BURK</name>
<feature type="transmembrane region" description="Helical" evidence="1">
    <location>
        <begin position="20"/>
        <end position="46"/>
    </location>
</feature>
<gene>
    <name evidence="2" type="ORF">FVD38_02855</name>
</gene>
<dbReference type="InterPro" id="IPR021762">
    <property type="entry name" value="DUF3325"/>
</dbReference>
<keyword evidence="1" id="KW-0812">Transmembrane</keyword>
<comment type="caution">
    <text evidence="2">The sequence shown here is derived from an EMBL/GenBank/DDBJ whole genome shotgun (WGS) entry which is preliminary data.</text>
</comment>
<dbReference type="PROSITE" id="PS51257">
    <property type="entry name" value="PROKAR_LIPOPROTEIN"/>
    <property type="match status" value="1"/>
</dbReference>
<dbReference type="AlphaFoldDB" id="A0A5C7G6G1"/>
<proteinExistence type="predicted"/>
<dbReference type="EMBL" id="VPFD01000003">
    <property type="protein sequence ID" value="TXG01533.1"/>
    <property type="molecule type" value="Genomic_DNA"/>
</dbReference>
<feature type="transmembrane region" description="Helical" evidence="1">
    <location>
        <begin position="90"/>
        <end position="110"/>
    </location>
</feature>
<dbReference type="Proteomes" id="UP000321413">
    <property type="component" value="Unassembled WGS sequence"/>
</dbReference>
<keyword evidence="3" id="KW-1185">Reference proteome</keyword>
<protein>
    <submittedName>
        <fullName evidence="2">DUF3325 domain-containing protein</fullName>
    </submittedName>
</protein>
<organism evidence="2 3">
    <name type="scientific">Massilia arenae</name>
    <dbReference type="NCBI Taxonomy" id="2603288"/>
    <lineage>
        <taxon>Bacteria</taxon>
        <taxon>Pseudomonadati</taxon>
        <taxon>Pseudomonadota</taxon>
        <taxon>Betaproteobacteria</taxon>
        <taxon>Burkholderiales</taxon>
        <taxon>Oxalobacteraceae</taxon>
        <taxon>Telluria group</taxon>
        <taxon>Massilia</taxon>
    </lineage>
</organism>
<feature type="transmembrane region" description="Helical" evidence="1">
    <location>
        <begin position="66"/>
        <end position="84"/>
    </location>
</feature>
<evidence type="ECO:0000313" key="3">
    <source>
        <dbReference type="Proteomes" id="UP000321413"/>
    </source>
</evidence>